<dbReference type="PRINTS" id="PR00080">
    <property type="entry name" value="SDRFAMILY"/>
</dbReference>
<dbReference type="PANTHER" id="PTHR43639:SF1">
    <property type="entry name" value="SHORT-CHAIN DEHYDROGENASE_REDUCTASE FAMILY PROTEIN"/>
    <property type="match status" value="1"/>
</dbReference>
<dbReference type="EMBL" id="FJOG01000011">
    <property type="protein sequence ID" value="CZR58006.1"/>
    <property type="molecule type" value="Genomic_DNA"/>
</dbReference>
<evidence type="ECO:0000256" key="2">
    <source>
        <dbReference type="ARBA" id="ARBA00022857"/>
    </source>
</evidence>
<dbReference type="OrthoDB" id="47007at2759"/>
<organism evidence="5 6">
    <name type="scientific">Phialocephala subalpina</name>
    <dbReference type="NCBI Taxonomy" id="576137"/>
    <lineage>
        <taxon>Eukaryota</taxon>
        <taxon>Fungi</taxon>
        <taxon>Dikarya</taxon>
        <taxon>Ascomycota</taxon>
        <taxon>Pezizomycotina</taxon>
        <taxon>Leotiomycetes</taxon>
        <taxon>Helotiales</taxon>
        <taxon>Mollisiaceae</taxon>
        <taxon>Phialocephala</taxon>
        <taxon>Phialocephala fortinii species complex</taxon>
    </lineage>
</organism>
<dbReference type="Proteomes" id="UP000184330">
    <property type="component" value="Unassembled WGS sequence"/>
</dbReference>
<dbReference type="PROSITE" id="PS00061">
    <property type="entry name" value="ADH_SHORT"/>
    <property type="match status" value="1"/>
</dbReference>
<dbReference type="InterPro" id="IPR020904">
    <property type="entry name" value="Sc_DH/Rdtase_CS"/>
</dbReference>
<keyword evidence="6" id="KW-1185">Reference proteome</keyword>
<comment type="similarity">
    <text evidence="1">Belongs to the short-chain dehydrogenases/reductases (SDR) family.</text>
</comment>
<dbReference type="STRING" id="576137.A0A1L7WZ04"/>
<keyword evidence="3" id="KW-0560">Oxidoreductase</keyword>
<dbReference type="Gene3D" id="3.40.50.720">
    <property type="entry name" value="NAD(P)-binding Rossmann-like Domain"/>
    <property type="match status" value="1"/>
</dbReference>
<dbReference type="InterPro" id="IPR036291">
    <property type="entry name" value="NAD(P)-bd_dom_sf"/>
</dbReference>
<dbReference type="InterPro" id="IPR002347">
    <property type="entry name" value="SDR_fam"/>
</dbReference>
<dbReference type="InterPro" id="IPR057326">
    <property type="entry name" value="KR_dom"/>
</dbReference>
<dbReference type="SUPFAM" id="SSF51735">
    <property type="entry name" value="NAD(P)-binding Rossmann-fold domains"/>
    <property type="match status" value="1"/>
</dbReference>
<proteinExistence type="inferred from homology"/>
<evidence type="ECO:0000256" key="3">
    <source>
        <dbReference type="ARBA" id="ARBA00023002"/>
    </source>
</evidence>
<accession>A0A1L7WZ04</accession>
<keyword evidence="2" id="KW-0521">NADP</keyword>
<name>A0A1L7WZ04_9HELO</name>
<dbReference type="AlphaFoldDB" id="A0A1L7WZ04"/>
<dbReference type="FunFam" id="3.40.50.720:FF:000084">
    <property type="entry name" value="Short-chain dehydrogenase reductase"/>
    <property type="match status" value="1"/>
</dbReference>
<evidence type="ECO:0000259" key="4">
    <source>
        <dbReference type="SMART" id="SM00822"/>
    </source>
</evidence>
<dbReference type="GO" id="GO:0016491">
    <property type="term" value="F:oxidoreductase activity"/>
    <property type="evidence" value="ECO:0007669"/>
    <property type="project" value="UniProtKB-KW"/>
</dbReference>
<reference evidence="5 6" key="1">
    <citation type="submission" date="2016-03" db="EMBL/GenBank/DDBJ databases">
        <authorList>
            <person name="Ploux O."/>
        </authorList>
    </citation>
    <scope>NUCLEOTIDE SEQUENCE [LARGE SCALE GENOMIC DNA]</scope>
    <source>
        <strain evidence="5 6">UAMH 11012</strain>
    </source>
</reference>
<gene>
    <name evidence="5" type="ORF">PAC_07896</name>
</gene>
<evidence type="ECO:0000256" key="1">
    <source>
        <dbReference type="ARBA" id="ARBA00006484"/>
    </source>
</evidence>
<protein>
    <submittedName>
        <fullName evidence="5">Probable tetrahydroxynaphthalene reductase</fullName>
    </submittedName>
</protein>
<sequence length="275" mass="29107">MGSIAVDMKKPRGYQGGPLDGKVALVTGSGRGIGRGIALELGERGASVVVNYNNNSKGADELVAEIEAAGSKAFAVKADVTKVKEVQRLFQEAVDHFGRLDIVMSNSGTEIFKAEDQITEEDFDKVFNLNTKAQFFVAQQAYKHLQHGGRIILMSSVAATMSGVPNHALYAGSKAAVEGFVRSFATDCGHKGITVNGIAPGGVKTDMYEQNAWHYAPGATPSWPVEAIDQGLANLCPLKRVAVPKDIANVVAFLASKDSEWVNGQVLKLSGGSIA</sequence>
<dbReference type="GO" id="GO:0009688">
    <property type="term" value="P:abscisic acid biosynthetic process"/>
    <property type="evidence" value="ECO:0007669"/>
    <property type="project" value="UniProtKB-ARBA"/>
</dbReference>
<dbReference type="PANTHER" id="PTHR43639">
    <property type="entry name" value="OXIDOREDUCTASE, SHORT-CHAIN DEHYDROGENASE/REDUCTASE FAMILY (AFU_ORTHOLOGUE AFUA_5G02870)"/>
    <property type="match status" value="1"/>
</dbReference>
<dbReference type="PRINTS" id="PR00081">
    <property type="entry name" value="GDHRDH"/>
</dbReference>
<dbReference type="Pfam" id="PF13561">
    <property type="entry name" value="adh_short_C2"/>
    <property type="match status" value="1"/>
</dbReference>
<dbReference type="SMART" id="SM00822">
    <property type="entry name" value="PKS_KR"/>
    <property type="match status" value="1"/>
</dbReference>
<evidence type="ECO:0000313" key="6">
    <source>
        <dbReference type="Proteomes" id="UP000184330"/>
    </source>
</evidence>
<evidence type="ECO:0000313" key="5">
    <source>
        <dbReference type="EMBL" id="CZR58006.1"/>
    </source>
</evidence>
<feature type="domain" description="Ketoreductase" evidence="4">
    <location>
        <begin position="22"/>
        <end position="201"/>
    </location>
</feature>